<keyword evidence="5" id="KW-0378">Hydrolase</keyword>
<dbReference type="Gene3D" id="3.40.50.720">
    <property type="entry name" value="NAD(P)-binding Rossmann-like Domain"/>
    <property type="match status" value="1"/>
</dbReference>
<feature type="domain" description="Tetrahydrofolate dehydrogenase/cyclohydrolase NAD(P)-binding" evidence="13">
    <location>
        <begin position="90"/>
        <end position="222"/>
    </location>
</feature>
<keyword evidence="10" id="KW-0511">Multifunctional enzyme</keyword>
<evidence type="ECO:0000256" key="2">
    <source>
        <dbReference type="ARBA" id="ARBA00022563"/>
    </source>
</evidence>
<keyword evidence="9" id="KW-0486">Methionine biosynthesis</keyword>
<dbReference type="EMBL" id="JAFEUF010000042">
    <property type="protein sequence ID" value="MBM7054487.1"/>
    <property type="molecule type" value="Genomic_DNA"/>
</dbReference>
<accession>A0ABS2HY95</accession>
<comment type="caution">
    <text evidence="14">The sequence shown here is derived from an EMBL/GenBank/DDBJ whole genome shotgun (WGS) entry which is preliminary data.</text>
</comment>
<dbReference type="Gene3D" id="3.40.50.10860">
    <property type="entry name" value="Leucine Dehydrogenase, chain A, domain 1"/>
    <property type="match status" value="1"/>
</dbReference>
<sequence>MEASRISAEQKIKSFEHLGFRADHVVLPPGVGRREFREVLEGYNADPATRAIIVQFPPPRDLAPVVDGMDPAKDIDALLKGRSPYPACATAEGIYRVAEPFATDRPAIAVVGSKGFVGQGVVSMLRANGHDPMTLDHGDRLERVRDADIVISVTGSPGILTPDHIRPHHRVVIDSGFVPQADGSVRGDVQAEAYTVPQNITPVPGGIGPVEMATLMERVVRQEVDPSVVSWKVSPGPYLERARFTADRTTAATTATATTATAPSIAAAGRLRGAATPAAGAPPASAPSAAAPRLPGRQAAPRPQLPPQAGGPAR</sequence>
<evidence type="ECO:0000259" key="13">
    <source>
        <dbReference type="Pfam" id="PF02882"/>
    </source>
</evidence>
<dbReference type="InterPro" id="IPR000672">
    <property type="entry name" value="THF_DH/CycHdrlase"/>
</dbReference>
<evidence type="ECO:0000256" key="5">
    <source>
        <dbReference type="ARBA" id="ARBA00022801"/>
    </source>
</evidence>
<dbReference type="InterPro" id="IPR046346">
    <property type="entry name" value="Aminoacid_DH-like_N_sf"/>
</dbReference>
<protein>
    <submittedName>
        <fullName evidence="14">Bifunctional 5,10-methylenetetrahydrofolate dehydrogenase/5,10-methenyltetrahydrofolate cyclohydrolase</fullName>
    </submittedName>
</protein>
<evidence type="ECO:0000259" key="12">
    <source>
        <dbReference type="Pfam" id="PF00763"/>
    </source>
</evidence>
<evidence type="ECO:0000256" key="8">
    <source>
        <dbReference type="ARBA" id="ARBA00023102"/>
    </source>
</evidence>
<evidence type="ECO:0000313" key="15">
    <source>
        <dbReference type="Proteomes" id="UP000712045"/>
    </source>
</evidence>
<evidence type="ECO:0000256" key="3">
    <source>
        <dbReference type="ARBA" id="ARBA00022605"/>
    </source>
</evidence>
<evidence type="ECO:0000256" key="6">
    <source>
        <dbReference type="ARBA" id="ARBA00022857"/>
    </source>
</evidence>
<dbReference type="SUPFAM" id="SSF51735">
    <property type="entry name" value="NAD(P)-binding Rossmann-fold domains"/>
    <property type="match status" value="1"/>
</dbReference>
<feature type="region of interest" description="Disordered" evidence="11">
    <location>
        <begin position="269"/>
        <end position="314"/>
    </location>
</feature>
<organism evidence="14 15">
    <name type="scientific">Streptomyces durocortorensis</name>
    <dbReference type="NCBI Taxonomy" id="2811104"/>
    <lineage>
        <taxon>Bacteria</taxon>
        <taxon>Bacillati</taxon>
        <taxon>Actinomycetota</taxon>
        <taxon>Actinomycetes</taxon>
        <taxon>Kitasatosporales</taxon>
        <taxon>Streptomycetaceae</taxon>
        <taxon>Streptomyces</taxon>
    </lineage>
</organism>
<dbReference type="InterPro" id="IPR020631">
    <property type="entry name" value="THF_DH/CycHdrlase_NAD-bd_dom"/>
</dbReference>
<evidence type="ECO:0000313" key="14">
    <source>
        <dbReference type="EMBL" id="MBM7054487.1"/>
    </source>
</evidence>
<name>A0ABS2HY95_9ACTN</name>
<keyword evidence="3" id="KW-0028">Amino-acid biosynthesis</keyword>
<keyword evidence="2" id="KW-0554">One-carbon metabolism</keyword>
<keyword evidence="7" id="KW-0560">Oxidoreductase</keyword>
<feature type="domain" description="Tetrahydrofolate dehydrogenase/cyclohydrolase catalytic" evidence="12">
    <location>
        <begin position="2"/>
        <end position="76"/>
    </location>
</feature>
<evidence type="ECO:0000256" key="9">
    <source>
        <dbReference type="ARBA" id="ARBA00023167"/>
    </source>
</evidence>
<dbReference type="PANTHER" id="PTHR48099">
    <property type="entry name" value="C-1-TETRAHYDROFOLATE SYNTHASE, CYTOPLASMIC-RELATED"/>
    <property type="match status" value="1"/>
</dbReference>
<dbReference type="PRINTS" id="PR00085">
    <property type="entry name" value="THFDHDRGNASE"/>
</dbReference>
<keyword evidence="6" id="KW-0521">NADP</keyword>
<evidence type="ECO:0000256" key="1">
    <source>
        <dbReference type="ARBA" id="ARBA00004777"/>
    </source>
</evidence>
<evidence type="ECO:0000256" key="10">
    <source>
        <dbReference type="ARBA" id="ARBA00023268"/>
    </source>
</evidence>
<reference evidence="14 15" key="1">
    <citation type="submission" date="2021-02" db="EMBL/GenBank/DDBJ databases">
        <title>Genome Streptomyces sp. RHZ10.</title>
        <authorList>
            <person name="Besaury L."/>
        </authorList>
    </citation>
    <scope>NUCLEOTIDE SEQUENCE [LARGE SCALE GENOMIC DNA]</scope>
    <source>
        <strain evidence="14 15">RHZ10</strain>
    </source>
</reference>
<keyword evidence="15" id="KW-1185">Reference proteome</keyword>
<dbReference type="SUPFAM" id="SSF53223">
    <property type="entry name" value="Aminoacid dehydrogenase-like, N-terminal domain"/>
    <property type="match status" value="1"/>
</dbReference>
<dbReference type="InterPro" id="IPR036291">
    <property type="entry name" value="NAD(P)-bd_dom_sf"/>
</dbReference>
<evidence type="ECO:0000256" key="11">
    <source>
        <dbReference type="SAM" id="MobiDB-lite"/>
    </source>
</evidence>
<dbReference type="Pfam" id="PF00763">
    <property type="entry name" value="THF_DHG_CYH"/>
    <property type="match status" value="1"/>
</dbReference>
<comment type="pathway">
    <text evidence="1">One-carbon metabolism; tetrahydrofolate interconversion.</text>
</comment>
<dbReference type="Pfam" id="PF02882">
    <property type="entry name" value="THF_DHG_CYH_C"/>
    <property type="match status" value="1"/>
</dbReference>
<evidence type="ECO:0000256" key="4">
    <source>
        <dbReference type="ARBA" id="ARBA00022755"/>
    </source>
</evidence>
<keyword evidence="8" id="KW-0368">Histidine biosynthesis</keyword>
<dbReference type="Proteomes" id="UP000712045">
    <property type="component" value="Unassembled WGS sequence"/>
</dbReference>
<proteinExistence type="predicted"/>
<dbReference type="PANTHER" id="PTHR48099:SF5">
    <property type="entry name" value="C-1-TETRAHYDROFOLATE SYNTHASE, CYTOPLASMIC"/>
    <property type="match status" value="1"/>
</dbReference>
<keyword evidence="4" id="KW-0658">Purine biosynthesis</keyword>
<gene>
    <name evidence="14" type="ORF">JS521_11590</name>
</gene>
<evidence type="ECO:0000256" key="7">
    <source>
        <dbReference type="ARBA" id="ARBA00023002"/>
    </source>
</evidence>
<dbReference type="InterPro" id="IPR020630">
    <property type="entry name" value="THF_DH/CycHdrlase_cat_dom"/>
</dbReference>